<dbReference type="GeneID" id="45549233"/>
<evidence type="ECO:0000313" key="3">
    <source>
        <dbReference type="Proteomes" id="UP000309885"/>
    </source>
</evidence>
<sequence length="215" mass="23818">MHDLVKLVSLDLSSLFAGNSRYRWGSMLALVITLGLVFLNGDLSTPLAGGIIGASIGILILPFISTDRSGLEKLYAMLPIQRHTIVASHYLFGLIVTILIDGIAMLIIGVGTIARFNPVRDAQSFWGILLFGTGLVLFQIMLSFPIMIFLGYQRAPLAAYLPVTLILVIVIFLERSLNLTLTSMRPWLGLMAVVLILLFAFSWWISTVLYDKREF</sequence>
<keyword evidence="1" id="KW-0472">Membrane</keyword>
<proteinExistence type="predicted"/>
<dbReference type="AlphaFoldDB" id="A0A5R8LT67"/>
<dbReference type="InterPro" id="IPR025699">
    <property type="entry name" value="ABC2_memb-like"/>
</dbReference>
<feature type="transmembrane region" description="Helical" evidence="1">
    <location>
        <begin position="85"/>
        <end position="113"/>
    </location>
</feature>
<dbReference type="Proteomes" id="UP000309885">
    <property type="component" value="Unassembled WGS sequence"/>
</dbReference>
<name>A0A5R8LT67_LACZE</name>
<feature type="transmembrane region" description="Helical" evidence="1">
    <location>
        <begin position="187"/>
        <end position="210"/>
    </location>
</feature>
<evidence type="ECO:0000256" key="1">
    <source>
        <dbReference type="SAM" id="Phobius"/>
    </source>
</evidence>
<dbReference type="Pfam" id="PF13346">
    <property type="entry name" value="ABC2_membrane_5"/>
    <property type="match status" value="1"/>
</dbReference>
<feature type="transmembrane region" description="Helical" evidence="1">
    <location>
        <begin position="125"/>
        <end position="150"/>
    </location>
</feature>
<gene>
    <name evidence="2" type="ORF">FEI15_03830</name>
</gene>
<reference evidence="2 3" key="1">
    <citation type="submission" date="2019-05" db="EMBL/GenBank/DDBJ databases">
        <title>Genome-based reclassification of Lactobacillus casei as Lactobacillus casei subsp. casei. subsp.nov., description of Lactobacillus casei subsp. zeae subsp. nov., and emended description of Lactobacillus casei.</title>
        <authorList>
            <person name="Huang C.-H."/>
        </authorList>
    </citation>
    <scope>NUCLEOTIDE SEQUENCE [LARGE SCALE GENOMIC DNA]</scope>
    <source>
        <strain evidence="2 3">CRBIP24.44</strain>
    </source>
</reference>
<feature type="transmembrane region" description="Helical" evidence="1">
    <location>
        <begin position="45"/>
        <end position="64"/>
    </location>
</feature>
<organism evidence="2 3">
    <name type="scientific">Lacticaseibacillus zeae</name>
    <name type="common">Lactobacillus zeae</name>
    <dbReference type="NCBI Taxonomy" id="57037"/>
    <lineage>
        <taxon>Bacteria</taxon>
        <taxon>Bacillati</taxon>
        <taxon>Bacillota</taxon>
        <taxon>Bacilli</taxon>
        <taxon>Lactobacillales</taxon>
        <taxon>Lactobacillaceae</taxon>
        <taxon>Lacticaseibacillus</taxon>
    </lineage>
</organism>
<evidence type="ECO:0000313" key="2">
    <source>
        <dbReference type="EMBL" id="TLF40424.1"/>
    </source>
</evidence>
<keyword evidence="1" id="KW-0812">Transmembrane</keyword>
<feature type="transmembrane region" description="Helical" evidence="1">
    <location>
        <begin position="21"/>
        <end position="39"/>
    </location>
</feature>
<dbReference type="RefSeq" id="WP_025013020.1">
    <property type="nucleotide sequence ID" value="NZ_VBWO01000003.1"/>
</dbReference>
<feature type="transmembrane region" description="Helical" evidence="1">
    <location>
        <begin position="157"/>
        <end position="175"/>
    </location>
</feature>
<accession>A0A5R8LT67</accession>
<protein>
    <submittedName>
        <fullName evidence="2">ABC-2 transporter permease</fullName>
    </submittedName>
</protein>
<dbReference type="EMBL" id="VBWO01000003">
    <property type="protein sequence ID" value="TLF40424.1"/>
    <property type="molecule type" value="Genomic_DNA"/>
</dbReference>
<keyword evidence="1" id="KW-1133">Transmembrane helix</keyword>
<comment type="caution">
    <text evidence="2">The sequence shown here is derived from an EMBL/GenBank/DDBJ whole genome shotgun (WGS) entry which is preliminary data.</text>
</comment>